<protein>
    <submittedName>
        <fullName evidence="6">HSP20-like chaperone</fullName>
    </submittedName>
</protein>
<accession>A0ABR4KW13</accession>
<evidence type="ECO:0000256" key="3">
    <source>
        <dbReference type="RuleBase" id="RU003616"/>
    </source>
</evidence>
<dbReference type="CDD" id="cd06464">
    <property type="entry name" value="ACD_sHsps-like"/>
    <property type="match status" value="1"/>
</dbReference>
<name>A0ABR4KW13_9EURO</name>
<gene>
    <name evidence="6" type="ORF">BJY01DRAFT_203438</name>
</gene>
<dbReference type="Proteomes" id="UP001610446">
    <property type="component" value="Unassembled WGS sequence"/>
</dbReference>
<comment type="similarity">
    <text evidence="2 3">Belongs to the small heat shock protein (HSP20) family.</text>
</comment>
<feature type="region of interest" description="Disordered" evidence="4">
    <location>
        <begin position="107"/>
        <end position="130"/>
    </location>
</feature>
<dbReference type="InterPro" id="IPR008978">
    <property type="entry name" value="HSP20-like_chaperone"/>
</dbReference>
<dbReference type="SUPFAM" id="SSF49764">
    <property type="entry name" value="HSP20-like chaperones"/>
    <property type="match status" value="1"/>
</dbReference>
<feature type="domain" description="SHSP" evidence="5">
    <location>
        <begin position="64"/>
        <end position="184"/>
    </location>
</feature>
<sequence length="184" mass="20723">MLKLINSRLSTRSLYGYRNVPLPQSHPRTLSSLMQRRPEGRLVSLMRALDDFDNTLSGRSSLDSQLTTFSPRFDFRETKDGYHLDGELPGVEKKDIEIEFTDQSTLSVKGHTEQIQTSAKSPEDTDGGSSWWCAERSTGDFRRSFSFPVPVDHDHVDATLKNGILSINIPKAENVSTGKRIDVH</sequence>
<keyword evidence="1" id="KW-0346">Stress response</keyword>
<evidence type="ECO:0000313" key="7">
    <source>
        <dbReference type="Proteomes" id="UP001610446"/>
    </source>
</evidence>
<dbReference type="Gene3D" id="2.60.40.790">
    <property type="match status" value="1"/>
</dbReference>
<dbReference type="PROSITE" id="PS01031">
    <property type="entry name" value="SHSP"/>
    <property type="match status" value="1"/>
</dbReference>
<evidence type="ECO:0000256" key="1">
    <source>
        <dbReference type="ARBA" id="ARBA00023016"/>
    </source>
</evidence>
<reference evidence="6 7" key="1">
    <citation type="submission" date="2024-07" db="EMBL/GenBank/DDBJ databases">
        <title>Section-level genome sequencing and comparative genomics of Aspergillus sections Usti and Cavernicolus.</title>
        <authorList>
            <consortium name="Lawrence Berkeley National Laboratory"/>
            <person name="Nybo J.L."/>
            <person name="Vesth T.C."/>
            <person name="Theobald S."/>
            <person name="Frisvad J.C."/>
            <person name="Larsen T.O."/>
            <person name="Kjaerboelling I."/>
            <person name="Rothschild-Mancinelli K."/>
            <person name="Lyhne E.K."/>
            <person name="Kogle M.E."/>
            <person name="Barry K."/>
            <person name="Clum A."/>
            <person name="Na H."/>
            <person name="Ledsgaard L."/>
            <person name="Lin J."/>
            <person name="Lipzen A."/>
            <person name="Kuo A."/>
            <person name="Riley R."/>
            <person name="Mondo S."/>
            <person name="Labutti K."/>
            <person name="Haridas S."/>
            <person name="Pangalinan J."/>
            <person name="Salamov A.A."/>
            <person name="Simmons B.A."/>
            <person name="Magnuson J.K."/>
            <person name="Chen J."/>
            <person name="Drula E."/>
            <person name="Henrissat B."/>
            <person name="Wiebenga A."/>
            <person name="Lubbers R.J."/>
            <person name="Gomes A.C."/>
            <person name="Makela M.R."/>
            <person name="Stajich J."/>
            <person name="Grigoriev I.V."/>
            <person name="Mortensen U.H."/>
            <person name="De Vries R.P."/>
            <person name="Baker S.E."/>
            <person name="Andersen M.R."/>
        </authorList>
    </citation>
    <scope>NUCLEOTIDE SEQUENCE [LARGE SCALE GENOMIC DNA]</scope>
    <source>
        <strain evidence="6 7">CBS 123904</strain>
    </source>
</reference>
<evidence type="ECO:0000256" key="4">
    <source>
        <dbReference type="SAM" id="MobiDB-lite"/>
    </source>
</evidence>
<comment type="caution">
    <text evidence="6">The sequence shown here is derived from an EMBL/GenBank/DDBJ whole genome shotgun (WGS) entry which is preliminary data.</text>
</comment>
<dbReference type="InterPro" id="IPR031107">
    <property type="entry name" value="Small_HSP"/>
</dbReference>
<feature type="compositionally biased region" description="Polar residues" evidence="4">
    <location>
        <begin position="107"/>
        <end position="120"/>
    </location>
</feature>
<evidence type="ECO:0000256" key="2">
    <source>
        <dbReference type="PROSITE-ProRule" id="PRU00285"/>
    </source>
</evidence>
<dbReference type="InterPro" id="IPR002068">
    <property type="entry name" value="A-crystallin/Hsp20_dom"/>
</dbReference>
<dbReference type="PANTHER" id="PTHR11527">
    <property type="entry name" value="HEAT-SHOCK PROTEIN 20 FAMILY MEMBER"/>
    <property type="match status" value="1"/>
</dbReference>
<evidence type="ECO:0000259" key="5">
    <source>
        <dbReference type="PROSITE" id="PS01031"/>
    </source>
</evidence>
<dbReference type="Pfam" id="PF00011">
    <property type="entry name" value="HSP20"/>
    <property type="match status" value="1"/>
</dbReference>
<proteinExistence type="inferred from homology"/>
<keyword evidence="7" id="KW-1185">Reference proteome</keyword>
<dbReference type="EMBL" id="JBFXLU010000007">
    <property type="protein sequence ID" value="KAL2856475.1"/>
    <property type="molecule type" value="Genomic_DNA"/>
</dbReference>
<evidence type="ECO:0000313" key="6">
    <source>
        <dbReference type="EMBL" id="KAL2856475.1"/>
    </source>
</evidence>
<organism evidence="6 7">
    <name type="scientific">Aspergillus pseudoustus</name>
    <dbReference type="NCBI Taxonomy" id="1810923"/>
    <lineage>
        <taxon>Eukaryota</taxon>
        <taxon>Fungi</taxon>
        <taxon>Dikarya</taxon>
        <taxon>Ascomycota</taxon>
        <taxon>Pezizomycotina</taxon>
        <taxon>Eurotiomycetes</taxon>
        <taxon>Eurotiomycetidae</taxon>
        <taxon>Eurotiales</taxon>
        <taxon>Aspergillaceae</taxon>
        <taxon>Aspergillus</taxon>
        <taxon>Aspergillus subgen. Nidulantes</taxon>
    </lineage>
</organism>